<dbReference type="AlphaFoldDB" id="A0A094WQG8"/>
<gene>
    <name evidence="11" type="primary">fliL</name>
    <name evidence="12" type="ORF">AJ85_05295</name>
    <name evidence="11" type="ORF">BALCAV_0205625</name>
</gene>
<dbReference type="GO" id="GO:0009425">
    <property type="term" value="C:bacterial-type flagellum basal body"/>
    <property type="evidence" value="ECO:0007669"/>
    <property type="project" value="InterPro"/>
</dbReference>
<keyword evidence="9 10" id="KW-0472">Membrane</keyword>
<dbReference type="Proteomes" id="UP000002754">
    <property type="component" value="Unassembled WGS sequence"/>
</dbReference>
<evidence type="ECO:0000256" key="4">
    <source>
        <dbReference type="ARBA" id="ARBA00022475"/>
    </source>
</evidence>
<comment type="caution">
    <text evidence="11">The sequence shown here is derived from an EMBL/GenBank/DDBJ whole genome shotgun (WGS) entry which is preliminary data.</text>
</comment>
<dbReference type="PANTHER" id="PTHR35091">
    <property type="entry name" value="FLAGELLAR PROTEIN FLIL"/>
    <property type="match status" value="1"/>
</dbReference>
<name>A0A094WQG8_ALKAL</name>
<keyword evidence="11" id="KW-0969">Cilium</keyword>
<reference evidence="12 14" key="2">
    <citation type="submission" date="2014-01" db="EMBL/GenBank/DDBJ databases">
        <title>Draft genome sequencing of Bacillus alcalophilus CGMCC 1.3604.</title>
        <authorList>
            <person name="Yang J."/>
            <person name="Diao L."/>
            <person name="Yang S."/>
        </authorList>
    </citation>
    <scope>NUCLEOTIDE SEQUENCE [LARGE SCALE GENOMIC DNA]</scope>
    <source>
        <strain evidence="12 14">CGMCC 1.3604</strain>
    </source>
</reference>
<evidence type="ECO:0000256" key="2">
    <source>
        <dbReference type="ARBA" id="ARBA00004162"/>
    </source>
</evidence>
<evidence type="ECO:0000256" key="10">
    <source>
        <dbReference type="RuleBase" id="RU364125"/>
    </source>
</evidence>
<dbReference type="PANTHER" id="PTHR35091:SF2">
    <property type="entry name" value="FLAGELLAR PROTEIN FLIL"/>
    <property type="match status" value="1"/>
</dbReference>
<dbReference type="STRING" id="1218173.BALCAV_0205625"/>
<comment type="subcellular location">
    <subcellularLocation>
        <location evidence="2">Cell membrane</location>
        <topology evidence="2">Single-pass membrane protein</topology>
    </subcellularLocation>
</comment>
<evidence type="ECO:0000256" key="1">
    <source>
        <dbReference type="ARBA" id="ARBA00002254"/>
    </source>
</evidence>
<dbReference type="InterPro" id="IPR005503">
    <property type="entry name" value="FliL"/>
</dbReference>
<proteinExistence type="inferred from homology"/>
<dbReference type="EMBL" id="JALP01000071">
    <property type="protein sequence ID" value="THG91407.1"/>
    <property type="molecule type" value="Genomic_DNA"/>
</dbReference>
<dbReference type="GO" id="GO:0005886">
    <property type="term" value="C:plasma membrane"/>
    <property type="evidence" value="ECO:0007669"/>
    <property type="project" value="UniProtKB-SubCell"/>
</dbReference>
<evidence type="ECO:0000256" key="9">
    <source>
        <dbReference type="ARBA" id="ARBA00023136"/>
    </source>
</evidence>
<dbReference type="Proteomes" id="UP000297014">
    <property type="component" value="Unassembled WGS sequence"/>
</dbReference>
<dbReference type="GO" id="GO:0006935">
    <property type="term" value="P:chemotaxis"/>
    <property type="evidence" value="ECO:0007669"/>
    <property type="project" value="UniProtKB-KW"/>
</dbReference>
<dbReference type="eggNOG" id="COG1580">
    <property type="taxonomic scope" value="Bacteria"/>
</dbReference>
<keyword evidence="4 10" id="KW-1003">Cell membrane</keyword>
<evidence type="ECO:0000313" key="13">
    <source>
        <dbReference type="Proteomes" id="UP000002754"/>
    </source>
</evidence>
<evidence type="ECO:0000313" key="11">
    <source>
        <dbReference type="EMBL" id="KGA98243.1"/>
    </source>
</evidence>
<dbReference type="EMBL" id="ALPT02000013">
    <property type="protein sequence ID" value="KGA98243.1"/>
    <property type="molecule type" value="Genomic_DNA"/>
</dbReference>
<evidence type="ECO:0000256" key="5">
    <source>
        <dbReference type="ARBA" id="ARBA00022500"/>
    </source>
</evidence>
<comment type="function">
    <text evidence="1 10">Controls the rotational direction of flagella during chemotaxis.</text>
</comment>
<organism evidence="11 13">
    <name type="scientific">Alkalihalobacillus alcalophilus ATCC 27647 = CGMCC 1.3604</name>
    <dbReference type="NCBI Taxonomy" id="1218173"/>
    <lineage>
        <taxon>Bacteria</taxon>
        <taxon>Bacillati</taxon>
        <taxon>Bacillota</taxon>
        <taxon>Bacilli</taxon>
        <taxon>Bacillales</taxon>
        <taxon>Bacillaceae</taxon>
        <taxon>Alkalihalobacillus</taxon>
    </lineage>
</organism>
<dbReference type="Pfam" id="PF03748">
    <property type="entry name" value="FliL"/>
    <property type="match status" value="1"/>
</dbReference>
<keyword evidence="11" id="KW-0282">Flagellum</keyword>
<evidence type="ECO:0000256" key="6">
    <source>
        <dbReference type="ARBA" id="ARBA00022692"/>
    </source>
</evidence>
<keyword evidence="13" id="KW-1185">Reference proteome</keyword>
<evidence type="ECO:0000256" key="7">
    <source>
        <dbReference type="ARBA" id="ARBA00022779"/>
    </source>
</evidence>
<evidence type="ECO:0000256" key="3">
    <source>
        <dbReference type="ARBA" id="ARBA00008281"/>
    </source>
</evidence>
<keyword evidence="5 10" id="KW-0145">Chemotaxis</keyword>
<dbReference type="GO" id="GO:0071978">
    <property type="term" value="P:bacterial-type flagellum-dependent swarming motility"/>
    <property type="evidence" value="ECO:0007669"/>
    <property type="project" value="TreeGrafter"/>
</dbReference>
<evidence type="ECO:0000256" key="8">
    <source>
        <dbReference type="ARBA" id="ARBA00022989"/>
    </source>
</evidence>
<dbReference type="OrthoDB" id="2381796at2"/>
<feature type="transmembrane region" description="Helical" evidence="10">
    <location>
        <begin position="7"/>
        <end position="28"/>
    </location>
</feature>
<comment type="similarity">
    <text evidence="3 10">Belongs to the FliL family.</text>
</comment>
<protein>
    <recommendedName>
        <fullName evidence="10">Flagellar protein FliL</fullName>
    </recommendedName>
</protein>
<dbReference type="NCBIfam" id="NF005826">
    <property type="entry name" value="PRK07718.1"/>
    <property type="match status" value="1"/>
</dbReference>
<reference evidence="11 13" key="1">
    <citation type="journal article" date="2014" name="Genome Announc.">
        <title>Draft Genome Sequence of Bacillus alcalophilus AV1934, a Classic Alkaliphile Isolated from Human Feces in 1934.</title>
        <authorList>
            <person name="Attie O."/>
            <person name="Jayaprakash A."/>
            <person name="Shah H."/>
            <person name="Paulsen I.T."/>
            <person name="Morino M."/>
            <person name="Takahashi Y."/>
            <person name="Narumi I."/>
            <person name="Sachidanandam R."/>
            <person name="Satoh K."/>
            <person name="Ito M."/>
            <person name="Krulwich T.A."/>
        </authorList>
    </citation>
    <scope>NUCLEOTIDE SEQUENCE [LARGE SCALE GENOMIC DNA]</scope>
    <source>
        <strain evidence="11 13">AV1934</strain>
    </source>
</reference>
<dbReference type="RefSeq" id="WP_003320669.1">
    <property type="nucleotide sequence ID" value="NZ_ALPT02000013.1"/>
</dbReference>
<evidence type="ECO:0000313" key="12">
    <source>
        <dbReference type="EMBL" id="THG91407.1"/>
    </source>
</evidence>
<evidence type="ECO:0000313" key="14">
    <source>
        <dbReference type="Proteomes" id="UP000297014"/>
    </source>
</evidence>
<keyword evidence="6 10" id="KW-0812">Transmembrane</keyword>
<keyword evidence="7 10" id="KW-0283">Flagellar rotation</keyword>
<sequence length="143" mass="16221">MKKNKILTIVMIILIALTLVGVIAIVVVNQFNQPAIASDEASIEQIISVSYETEQIVTNLKSNDFIRVSFFIQLDSDDSLKELEKRDFQVNHLILHTLSEKTASELEGREGMEELEKELKTEINQLLSVGEVVRVYTTSWVIQ</sequence>
<accession>A0A094WQG8</accession>
<keyword evidence="11" id="KW-0966">Cell projection</keyword>
<keyword evidence="8 10" id="KW-1133">Transmembrane helix</keyword>